<evidence type="ECO:0000256" key="11">
    <source>
        <dbReference type="ARBA" id="ARBA00022884"/>
    </source>
</evidence>
<dbReference type="Pfam" id="PF04857">
    <property type="entry name" value="CAF1"/>
    <property type="match status" value="1"/>
</dbReference>
<evidence type="ECO:0000256" key="7">
    <source>
        <dbReference type="ARBA" id="ARBA00022722"/>
    </source>
</evidence>
<comment type="similarity">
    <text evidence="4">Belongs to the CAF1 family.</text>
</comment>
<dbReference type="GO" id="GO:0030014">
    <property type="term" value="C:CCR4-NOT complex"/>
    <property type="evidence" value="ECO:0007669"/>
    <property type="project" value="InterPro"/>
</dbReference>
<evidence type="ECO:0000256" key="9">
    <source>
        <dbReference type="ARBA" id="ARBA00022801"/>
    </source>
</evidence>
<comment type="caution">
    <text evidence="16">The sequence shown here is derived from an EMBL/GenBank/DDBJ whole genome shotgun (WGS) entry which is preliminary data.</text>
</comment>
<feature type="compositionally biased region" description="Low complexity" evidence="15">
    <location>
        <begin position="499"/>
        <end position="511"/>
    </location>
</feature>
<dbReference type="Gene3D" id="3.30.420.10">
    <property type="entry name" value="Ribonuclease H-like superfamily/Ribonuclease H"/>
    <property type="match status" value="1"/>
</dbReference>
<feature type="compositionally biased region" description="Low complexity" evidence="15">
    <location>
        <begin position="96"/>
        <end position="114"/>
    </location>
</feature>
<keyword evidence="10" id="KW-0269">Exonuclease</keyword>
<dbReference type="SUPFAM" id="SSF53098">
    <property type="entry name" value="Ribonuclease H-like"/>
    <property type="match status" value="1"/>
</dbReference>
<dbReference type="InterPro" id="IPR012337">
    <property type="entry name" value="RNaseH-like_sf"/>
</dbReference>
<keyword evidence="13" id="KW-0804">Transcription</keyword>
<dbReference type="EMBL" id="LNIX01000002">
    <property type="protein sequence ID" value="OXA59063.1"/>
    <property type="molecule type" value="Genomic_DNA"/>
</dbReference>
<dbReference type="GO" id="GO:0003723">
    <property type="term" value="F:RNA binding"/>
    <property type="evidence" value="ECO:0007669"/>
    <property type="project" value="UniProtKB-KW"/>
</dbReference>
<evidence type="ECO:0000256" key="14">
    <source>
        <dbReference type="ARBA" id="ARBA00023242"/>
    </source>
</evidence>
<evidence type="ECO:0000256" key="1">
    <source>
        <dbReference type="ARBA" id="ARBA00001663"/>
    </source>
</evidence>
<dbReference type="EC" id="3.1.13.4" evidence="5"/>
<gene>
    <name evidence="16" type="ORF">Fcan01_04800</name>
</gene>
<evidence type="ECO:0000256" key="2">
    <source>
        <dbReference type="ARBA" id="ARBA00004123"/>
    </source>
</evidence>
<evidence type="ECO:0000256" key="13">
    <source>
        <dbReference type="ARBA" id="ARBA00023163"/>
    </source>
</evidence>
<dbReference type="GO" id="GO:0005634">
    <property type="term" value="C:nucleus"/>
    <property type="evidence" value="ECO:0007669"/>
    <property type="project" value="UniProtKB-SubCell"/>
</dbReference>
<dbReference type="InterPro" id="IPR036397">
    <property type="entry name" value="RNaseH_sf"/>
</dbReference>
<dbReference type="STRING" id="158441.A0A226EN10"/>
<evidence type="ECO:0000256" key="4">
    <source>
        <dbReference type="ARBA" id="ARBA00008372"/>
    </source>
</evidence>
<dbReference type="InterPro" id="IPR006941">
    <property type="entry name" value="RNase_CAF1"/>
</dbReference>
<keyword evidence="7" id="KW-0540">Nuclease</keyword>
<evidence type="ECO:0000256" key="5">
    <source>
        <dbReference type="ARBA" id="ARBA00012161"/>
    </source>
</evidence>
<feature type="region of interest" description="Disordered" evidence="15">
    <location>
        <begin position="96"/>
        <end position="126"/>
    </location>
</feature>
<dbReference type="GO" id="GO:0005737">
    <property type="term" value="C:cytoplasm"/>
    <property type="evidence" value="ECO:0007669"/>
    <property type="project" value="UniProtKB-SubCell"/>
</dbReference>
<evidence type="ECO:0000256" key="10">
    <source>
        <dbReference type="ARBA" id="ARBA00022839"/>
    </source>
</evidence>
<feature type="region of interest" description="Disordered" evidence="15">
    <location>
        <begin position="469"/>
        <end position="528"/>
    </location>
</feature>
<name>A0A226EN10_FOLCA</name>
<evidence type="ECO:0000256" key="15">
    <source>
        <dbReference type="SAM" id="MobiDB-lite"/>
    </source>
</evidence>
<reference evidence="16 17" key="1">
    <citation type="submission" date="2015-12" db="EMBL/GenBank/DDBJ databases">
        <title>The genome of Folsomia candida.</title>
        <authorList>
            <person name="Faddeeva A."/>
            <person name="Derks M.F."/>
            <person name="Anvar Y."/>
            <person name="Smit S."/>
            <person name="Van Straalen N."/>
            <person name="Roelofs D."/>
        </authorList>
    </citation>
    <scope>NUCLEOTIDE SEQUENCE [LARGE SCALE GENOMIC DNA]</scope>
    <source>
        <strain evidence="16 17">VU population</strain>
        <tissue evidence="16">Whole body</tissue>
    </source>
</reference>
<dbReference type="AlphaFoldDB" id="A0A226EN10"/>
<dbReference type="InterPro" id="IPR039637">
    <property type="entry name" value="CNOT7/CNOT8/Pop2"/>
</dbReference>
<evidence type="ECO:0000256" key="8">
    <source>
        <dbReference type="ARBA" id="ARBA00022723"/>
    </source>
</evidence>
<proteinExistence type="inferred from homology"/>
<keyword evidence="14" id="KW-0539">Nucleus</keyword>
<dbReference type="OrthoDB" id="1164111at2759"/>
<feature type="region of interest" description="Disordered" evidence="15">
    <location>
        <begin position="1"/>
        <end position="28"/>
    </location>
</feature>
<keyword evidence="17" id="KW-1185">Reference proteome</keyword>
<keyword evidence="9" id="KW-0378">Hydrolase</keyword>
<keyword evidence="11" id="KW-0694">RNA-binding</keyword>
<dbReference type="GO" id="GO:0046872">
    <property type="term" value="F:metal ion binding"/>
    <property type="evidence" value="ECO:0007669"/>
    <property type="project" value="UniProtKB-KW"/>
</dbReference>
<keyword evidence="8" id="KW-0479">Metal-binding</keyword>
<dbReference type="GO" id="GO:0004535">
    <property type="term" value="F:poly(A)-specific ribonuclease activity"/>
    <property type="evidence" value="ECO:0007669"/>
    <property type="project" value="UniProtKB-EC"/>
</dbReference>
<comment type="catalytic activity">
    <reaction evidence="1">
        <text>Exonucleolytic cleavage of poly(A) to 5'-AMP.</text>
        <dbReference type="EC" id="3.1.13.4"/>
    </reaction>
</comment>
<evidence type="ECO:0000313" key="16">
    <source>
        <dbReference type="EMBL" id="OXA59063.1"/>
    </source>
</evidence>
<dbReference type="Proteomes" id="UP000198287">
    <property type="component" value="Unassembled WGS sequence"/>
</dbReference>
<accession>A0A226EN10</accession>
<comment type="subcellular location">
    <subcellularLocation>
        <location evidence="3">Cytoplasm</location>
    </subcellularLocation>
    <subcellularLocation>
        <location evidence="2">Nucleus</location>
    </subcellularLocation>
</comment>
<keyword evidence="12" id="KW-0805">Transcription regulation</keyword>
<protein>
    <recommendedName>
        <fullName evidence="5">poly(A)-specific ribonuclease</fullName>
        <ecNumber evidence="5">3.1.13.4</ecNumber>
    </recommendedName>
</protein>
<evidence type="ECO:0000256" key="3">
    <source>
        <dbReference type="ARBA" id="ARBA00004496"/>
    </source>
</evidence>
<dbReference type="PANTHER" id="PTHR10797">
    <property type="entry name" value="CCR4-NOT TRANSCRIPTION COMPLEX SUBUNIT"/>
    <property type="match status" value="1"/>
</dbReference>
<organism evidence="16 17">
    <name type="scientific">Folsomia candida</name>
    <name type="common">Springtail</name>
    <dbReference type="NCBI Taxonomy" id="158441"/>
    <lineage>
        <taxon>Eukaryota</taxon>
        <taxon>Metazoa</taxon>
        <taxon>Ecdysozoa</taxon>
        <taxon>Arthropoda</taxon>
        <taxon>Hexapoda</taxon>
        <taxon>Collembola</taxon>
        <taxon>Entomobryomorpha</taxon>
        <taxon>Isotomoidea</taxon>
        <taxon>Isotomidae</taxon>
        <taxon>Proisotominae</taxon>
        <taxon>Folsomia</taxon>
    </lineage>
</organism>
<evidence type="ECO:0000313" key="17">
    <source>
        <dbReference type="Proteomes" id="UP000198287"/>
    </source>
</evidence>
<evidence type="ECO:0000256" key="6">
    <source>
        <dbReference type="ARBA" id="ARBA00022490"/>
    </source>
</evidence>
<evidence type="ECO:0000256" key="12">
    <source>
        <dbReference type="ARBA" id="ARBA00023015"/>
    </source>
</evidence>
<sequence length="528" mass="58109">MTSNNSHIPSGTGDIEQVYTGSGGNRNFLRPIHPTHSPGQPGICLTPGMLYNQQQHSQQQQQLNNSIGNATFLHQQQQQHSVVAAAYAPYQQQYANSNNSNTFNNNPTTSSSSNAPGGRFAAMRGSGSGLLGSGDNGLLGAGGERMSGSSGVLSAAQMLLNGVQSVQNVNVSNNCIQISTESSTGIRDVWSFNLREEFRQIRSLSRNGYNYVAVDTEFPGAPVRPVGTFESPSEYQYQTIRVNCNSLRLIQLGFTLLDECGNLPPGVCTWQFNFKFSLSDDMYANDSIELLQSSGIQFHRMESDGIDPFTFSELLYSSDLVLNDGVRWISFHSGYDFGYMYRLLRDQPVPPEVGDFFDILKLFFPFLYDYLMKSCRSLKGGLQELADELGVTRLGPSHQAGSDSLLTGLAYFKMREMYFENMIDDEMYNGRLFGLTGTYYPSDEGDTVFYPLPPDAVVINAGKPFVDPTATKPSSSTFVPAEKEHQGESQPQTEKNEAITSTTTTITTITSGVGKSKKINTEEKPKEH</sequence>
<keyword evidence="6" id="KW-0963">Cytoplasm</keyword>
<feature type="compositionally biased region" description="Basic and acidic residues" evidence="15">
    <location>
        <begin position="519"/>
        <end position="528"/>
    </location>
</feature>